<feature type="region of interest" description="Disordered" evidence="1">
    <location>
        <begin position="1186"/>
        <end position="1236"/>
    </location>
</feature>
<reference evidence="2 3" key="1">
    <citation type="submission" date="2024-10" db="EMBL/GenBank/DDBJ databases">
        <title>Updated reference genomes for cyclostephanoid diatoms.</title>
        <authorList>
            <person name="Roberts W.R."/>
            <person name="Alverson A.J."/>
        </authorList>
    </citation>
    <scope>NUCLEOTIDE SEQUENCE [LARGE SCALE GENOMIC DNA]</scope>
    <source>
        <strain evidence="2 3">AJA010-31</strain>
    </source>
</reference>
<name>A0ABD3PC65_9STRA</name>
<protein>
    <submittedName>
        <fullName evidence="2">Uncharacterized protein</fullName>
    </submittedName>
</protein>
<feature type="compositionally biased region" description="Polar residues" evidence="1">
    <location>
        <begin position="928"/>
        <end position="939"/>
    </location>
</feature>
<feature type="compositionally biased region" description="Low complexity" evidence="1">
    <location>
        <begin position="48"/>
        <end position="58"/>
    </location>
</feature>
<feature type="compositionally biased region" description="Polar residues" evidence="1">
    <location>
        <begin position="829"/>
        <end position="849"/>
    </location>
</feature>
<feature type="compositionally biased region" description="Basic and acidic residues" evidence="1">
    <location>
        <begin position="1223"/>
        <end position="1232"/>
    </location>
</feature>
<organism evidence="2 3">
    <name type="scientific">Cyclotella atomus</name>
    <dbReference type="NCBI Taxonomy" id="382360"/>
    <lineage>
        <taxon>Eukaryota</taxon>
        <taxon>Sar</taxon>
        <taxon>Stramenopiles</taxon>
        <taxon>Ochrophyta</taxon>
        <taxon>Bacillariophyta</taxon>
        <taxon>Coscinodiscophyceae</taxon>
        <taxon>Thalassiosirophycidae</taxon>
        <taxon>Stephanodiscales</taxon>
        <taxon>Stephanodiscaceae</taxon>
        <taxon>Cyclotella</taxon>
    </lineage>
</organism>
<keyword evidence="3" id="KW-1185">Reference proteome</keyword>
<feature type="compositionally biased region" description="Basic and acidic residues" evidence="1">
    <location>
        <begin position="141"/>
        <end position="151"/>
    </location>
</feature>
<dbReference type="Pfam" id="PF06677">
    <property type="entry name" value="Auto_anti-p27"/>
    <property type="match status" value="1"/>
</dbReference>
<feature type="region of interest" description="Disordered" evidence="1">
    <location>
        <begin position="110"/>
        <end position="179"/>
    </location>
</feature>
<dbReference type="InterPro" id="IPR009563">
    <property type="entry name" value="SSSCA1"/>
</dbReference>
<feature type="region of interest" description="Disordered" evidence="1">
    <location>
        <begin position="260"/>
        <end position="285"/>
    </location>
</feature>
<feature type="compositionally biased region" description="Low complexity" evidence="1">
    <location>
        <begin position="261"/>
        <end position="273"/>
    </location>
</feature>
<feature type="compositionally biased region" description="Basic and acidic residues" evidence="1">
    <location>
        <begin position="59"/>
        <end position="80"/>
    </location>
</feature>
<dbReference type="Proteomes" id="UP001530400">
    <property type="component" value="Unassembled WGS sequence"/>
</dbReference>
<feature type="region of interest" description="Disordered" evidence="1">
    <location>
        <begin position="828"/>
        <end position="849"/>
    </location>
</feature>
<evidence type="ECO:0000256" key="1">
    <source>
        <dbReference type="SAM" id="MobiDB-lite"/>
    </source>
</evidence>
<feature type="region of interest" description="Disordered" evidence="1">
    <location>
        <begin position="861"/>
        <end position="880"/>
    </location>
</feature>
<feature type="compositionally biased region" description="Basic and acidic residues" evidence="1">
    <location>
        <begin position="487"/>
        <end position="496"/>
    </location>
</feature>
<feature type="region of interest" description="Disordered" evidence="1">
    <location>
        <begin position="888"/>
        <end position="949"/>
    </location>
</feature>
<feature type="region of interest" description="Disordered" evidence="1">
    <location>
        <begin position="1267"/>
        <end position="1289"/>
    </location>
</feature>
<feature type="compositionally biased region" description="Polar residues" evidence="1">
    <location>
        <begin position="560"/>
        <end position="582"/>
    </location>
</feature>
<feature type="compositionally biased region" description="Polar residues" evidence="1">
    <location>
        <begin position="31"/>
        <end position="40"/>
    </location>
</feature>
<feature type="region of interest" description="Disordered" evidence="1">
    <location>
        <begin position="1"/>
        <end position="93"/>
    </location>
</feature>
<feature type="region of interest" description="Disordered" evidence="1">
    <location>
        <begin position="1546"/>
        <end position="1568"/>
    </location>
</feature>
<evidence type="ECO:0000313" key="2">
    <source>
        <dbReference type="EMBL" id="KAL3784741.1"/>
    </source>
</evidence>
<comment type="caution">
    <text evidence="2">The sequence shown here is derived from an EMBL/GenBank/DDBJ whole genome shotgun (WGS) entry which is preliminary data.</text>
</comment>
<proteinExistence type="predicted"/>
<feature type="region of interest" description="Disordered" evidence="1">
    <location>
        <begin position="487"/>
        <end position="591"/>
    </location>
</feature>
<evidence type="ECO:0000313" key="3">
    <source>
        <dbReference type="Proteomes" id="UP001530400"/>
    </source>
</evidence>
<feature type="compositionally biased region" description="Polar residues" evidence="1">
    <location>
        <begin position="156"/>
        <end position="171"/>
    </location>
</feature>
<gene>
    <name evidence="2" type="ORF">ACHAWO_005745</name>
</gene>
<accession>A0ABD3PC65</accession>
<feature type="compositionally biased region" description="Basic and acidic residues" evidence="1">
    <location>
        <begin position="1186"/>
        <end position="1195"/>
    </location>
</feature>
<sequence>MNKLTLCGAFHALPTKSPSNKSSKSHDTEETTVFTFQLSRGGTGAVDSHSYQSSCSESPESKGTKSSRSRELKSKSSKDSKRQKRNNAVDEYRNVRKALFDAATESESIATDPLLGMVVSKSSREQGSKMSGSGTRKKKIDRADSKSDCRDAAAATLNTSQDKSVQITSGSNKDDIGEDIPDKRQLLWHAAMQYHRSRHGRYKQGKQTSRKRHGDRHNKHNKTSRKKQLQELDVLINSSKESLNTNIRKRGLKNIHQYLPSLSDTDSTSQQQLEHPISNSRQPIETNDVLKQHTQTNVPEEYCPICSCRLTILYSSPTTHRLTEIHSGCDTPSSKMDKALPPYCIGCRAYLVYESWDEVKRRQLLRNFEQRLELYSPSSSGSSGMDSCPLEDFRNGRLIVVASSSGGSCDHHGCATPKISNSSSEVSSFSRDSFEVDVVPKMFTASSLSNSHHRGLPEHYGEDGKVLIPTSQYRRKGTIMFDSYDGRSEVERRRNDGLAANPDGAGRKQQKVEVNDDTISDASTIGSEDDPFEDLKTPKNGEMPATKNEALDAPDDTPGADSNATLAPPKTNATTGEIQTPSKHNDSQNHPSYKEIDEIITFKSPTLAAKQSMIQAQVAIASTFSEEFAIFNDYNIKKAAATKQIAKCLQRGYELTAVKCDRCEMPLMKRGEEEICVSCPAIMKRVRKIVKEKRTGLKTPKMSNRTEFNDFEQVDTRDDEASFEIAGSEVHMNALVEPSREAAPQMIQANESCSSVYVNLSYNATTTEIEEMEGGIAGQSRAIPAGCSDYWVVHSASQVSNEQKQQANNVQWHQTNYHRTRLYDHVMPPQSNFHHQQPTHSQNQQKHDPNTYQFQSENLHQSSYHHSSEYHQNTDNSQQVCHHHEPAHYYHPSHANGFHGQHHIRLQPPYKHNSDNTGSFQPMPHPQPSNDYNFGTNENQQQSIQQQPSYHELNATSCESGYESFHHIVNGESLESVTKCPRDLPPTGLIWEYKPSERHPNNGGMLSSEMQGAHDAHSHCMQHESTCPVPANANMNPMQSSSRSYQIGSHERKAFDSVATPLQSDSSHKTESATRLALSPRQDKFKQIWNECVPVSFELNSDAKRKVIDSDSKLFENESSGAFGRNRQFDDNAAMMPGKSIYRENVMSPSTITTTPHLSIEEGRFCERLKQIANKLKSTADEFAYNEKDNRDELHTPLPMNGHSNTTHSMMLGSSSPALQNDTSDRTQHETRSSSPVLIRKPLEPMGIESDNCQLSVHSRVSAVVQEARQSDVHMRTSGTDPPGREPSENAVVVGHHLLRVSGNIRSPKGHIRSPHAKESITPRRSVVDPPEDVGAYPKSKGTESVQHCTPQRKNGYLRRPTITTPTNRSKNRTEVLSPRSSMTMSQSKLSHLRTPKSRTSSVSYERHSTTSKSAFDTKKPTKSEFHLNIPSWVDDEIDTPIKAAKSFGETSMDQLMRKIDEIENDFSTIVASLPGSDGLTLRFTKSDDNSTLASKTTFDMQEEADNIEHQLKSSSFESQESQDRLISGILQQMRIVQDQIQQLDSCDMDDGSGSERSQGSQGMAELLGRLAHAAESLRSLQME</sequence>
<feature type="region of interest" description="Disordered" evidence="1">
    <location>
        <begin position="1056"/>
        <end position="1077"/>
    </location>
</feature>
<feature type="region of interest" description="Disordered" evidence="1">
    <location>
        <begin position="1305"/>
        <end position="1418"/>
    </location>
</feature>
<feature type="region of interest" description="Disordered" evidence="1">
    <location>
        <begin position="194"/>
        <end position="229"/>
    </location>
</feature>
<feature type="compositionally biased region" description="Polar residues" evidence="1">
    <location>
        <begin position="1343"/>
        <end position="1353"/>
    </location>
</feature>
<feature type="compositionally biased region" description="Basic residues" evidence="1">
    <location>
        <begin position="195"/>
        <end position="227"/>
    </location>
</feature>
<feature type="compositionally biased region" description="Polar residues" evidence="1">
    <location>
        <begin position="1202"/>
        <end position="1222"/>
    </location>
</feature>
<feature type="compositionally biased region" description="Polar residues" evidence="1">
    <location>
        <begin position="1379"/>
        <end position="1390"/>
    </location>
</feature>
<dbReference type="EMBL" id="JALLPJ020000716">
    <property type="protein sequence ID" value="KAL3784741.1"/>
    <property type="molecule type" value="Genomic_DNA"/>
</dbReference>